<organism evidence="3 4">
    <name type="scientific">Terrilactibacillus tamarindi</name>
    <dbReference type="NCBI Taxonomy" id="2599694"/>
    <lineage>
        <taxon>Bacteria</taxon>
        <taxon>Bacillati</taxon>
        <taxon>Bacillota</taxon>
        <taxon>Bacilli</taxon>
        <taxon>Bacillales</taxon>
        <taxon>Bacillaceae</taxon>
        <taxon>Terrilactibacillus</taxon>
    </lineage>
</organism>
<comment type="caution">
    <text evidence="3">The sequence shown here is derived from an EMBL/GenBank/DDBJ whole genome shotgun (WGS) entry which is preliminary data.</text>
</comment>
<dbReference type="RefSeq" id="WP_155216545.1">
    <property type="nucleotide sequence ID" value="NZ_WNHB01000003.1"/>
</dbReference>
<dbReference type="EMBL" id="WNHB01000003">
    <property type="protein sequence ID" value="MTT30905.1"/>
    <property type="molecule type" value="Genomic_DNA"/>
</dbReference>
<reference evidence="3 4" key="1">
    <citation type="submission" date="2019-11" db="EMBL/GenBank/DDBJ databases">
        <title>Terrilactibacillus tamarindus sp. nov. BCM23-1 isolated from bark of Tamarindus indica.</title>
        <authorList>
            <person name="Kingkaew E."/>
            <person name="Tanasupawat S."/>
        </authorList>
    </citation>
    <scope>NUCLEOTIDE SEQUENCE [LARGE SCALE GENOMIC DNA]</scope>
    <source>
        <strain evidence="3 4">BCM23-1</strain>
    </source>
</reference>
<dbReference type="OrthoDB" id="9771073at2"/>
<protein>
    <submittedName>
        <fullName evidence="3">NAD-dependent epimerase/dehydratase family protein</fullName>
    </submittedName>
</protein>
<name>A0A6N8CPT0_9BACI</name>
<evidence type="ECO:0000259" key="2">
    <source>
        <dbReference type="Pfam" id="PF01370"/>
    </source>
</evidence>
<proteinExistence type="inferred from homology"/>
<comment type="similarity">
    <text evidence="1">Belongs to the NAD(P)-dependent epimerase/dehydratase family.</text>
</comment>
<evidence type="ECO:0000313" key="3">
    <source>
        <dbReference type="EMBL" id="MTT30905.1"/>
    </source>
</evidence>
<dbReference type="Proteomes" id="UP000440978">
    <property type="component" value="Unassembled WGS sequence"/>
</dbReference>
<keyword evidence="4" id="KW-1185">Reference proteome</keyword>
<feature type="domain" description="NAD-dependent epimerase/dehydratase" evidence="2">
    <location>
        <begin position="6"/>
        <end position="228"/>
    </location>
</feature>
<dbReference type="InterPro" id="IPR036291">
    <property type="entry name" value="NAD(P)-bd_dom_sf"/>
</dbReference>
<gene>
    <name evidence="3" type="ORF">GMB86_02610</name>
</gene>
<accession>A0A6N8CPT0</accession>
<evidence type="ECO:0000256" key="1">
    <source>
        <dbReference type="ARBA" id="ARBA00007637"/>
    </source>
</evidence>
<dbReference type="PANTHER" id="PTHR43000">
    <property type="entry name" value="DTDP-D-GLUCOSE 4,6-DEHYDRATASE-RELATED"/>
    <property type="match status" value="1"/>
</dbReference>
<dbReference type="AlphaFoldDB" id="A0A6N8CPT0"/>
<dbReference type="SUPFAM" id="SSF51735">
    <property type="entry name" value="NAD(P)-binding Rossmann-fold domains"/>
    <property type="match status" value="1"/>
</dbReference>
<dbReference type="Pfam" id="PF01370">
    <property type="entry name" value="Epimerase"/>
    <property type="match status" value="1"/>
</dbReference>
<evidence type="ECO:0000313" key="4">
    <source>
        <dbReference type="Proteomes" id="UP000440978"/>
    </source>
</evidence>
<dbReference type="InterPro" id="IPR001509">
    <property type="entry name" value="Epimerase_deHydtase"/>
</dbReference>
<dbReference type="Gene3D" id="3.40.50.720">
    <property type="entry name" value="NAD(P)-binding Rossmann-like Domain"/>
    <property type="match status" value="1"/>
</dbReference>
<sequence length="302" mass="34194">MNRQTVIITGVGGFLGYHLANYLDNLGYNVIGVGRIKMRTINEVYNVSLPDQKLVDILKIAQPDVVIHCAGSSSVPDSIIEPYYDFQKNVDVCGFILESIRKYSRSCQFIYLSSAAVYGNPASIPIKESDRCQPISPYGYHKLMCEMLIKEYQEIYNLQSTIFRIFSAYGEGLKKQVVYDLCQKLTSQDKVIEVYGNGSESRDFIHVSDICRAIELVIKKEITGTFNLATSEEVSISTLVTLLKTYLRSSADIQYIGKTRKGDPSQWKADTTKLKDYGFKPRMTLEQGLKKYCKWYLGGTHI</sequence>